<evidence type="ECO:0000313" key="10">
    <source>
        <dbReference type="EMBL" id="CAD8246346.1"/>
    </source>
</evidence>
<feature type="domain" description="2Fe-2S ferredoxin-type" evidence="9">
    <location>
        <begin position="46"/>
        <end position="138"/>
    </location>
</feature>
<keyword evidence="6" id="KW-0408">Iron</keyword>
<gene>
    <name evidence="10" type="ORF">MPUS1402_LOCUS10160</name>
</gene>
<evidence type="ECO:0000256" key="7">
    <source>
        <dbReference type="ARBA" id="ARBA00023014"/>
    </source>
</evidence>
<dbReference type="Pfam" id="PF00111">
    <property type="entry name" value="Fer2"/>
    <property type="match status" value="1"/>
</dbReference>
<reference evidence="10" key="1">
    <citation type="submission" date="2021-01" db="EMBL/GenBank/DDBJ databases">
        <authorList>
            <person name="Corre E."/>
            <person name="Pelletier E."/>
            <person name="Niang G."/>
            <person name="Scheremetjew M."/>
            <person name="Finn R."/>
            <person name="Kale V."/>
            <person name="Holt S."/>
            <person name="Cochrane G."/>
            <person name="Meng A."/>
            <person name="Brown T."/>
            <person name="Cohen L."/>
        </authorList>
    </citation>
    <scope>NUCLEOTIDE SEQUENCE</scope>
    <source>
        <strain evidence="10">RCC1614</strain>
    </source>
</reference>
<dbReference type="AlphaFoldDB" id="A0A7R9TVS9"/>
<dbReference type="OMA" id="TIVILEH"/>
<evidence type="ECO:0000256" key="8">
    <source>
        <dbReference type="ARBA" id="ARBA00034078"/>
    </source>
</evidence>
<sequence>MAARVGSRGVTLSSRRLTKQARAILAKASSPLGAAPRRNAPVLTRATIVILEHEGKSIEVECDGYESVLEAALDAGVENLSYDCKMGVCMTCPSRLKAGEVDQGGAMLSDDVVEKGFALLCCAVPVGDGVVIQTVTEEELLDEQLQGGAM</sequence>
<dbReference type="PANTHER" id="PTHR43112:SF9">
    <property type="entry name" value="FERREDOXIN C 1, CHLOROPLASTIC"/>
    <property type="match status" value="1"/>
</dbReference>
<name>A0A7R9TVS9_MICPS</name>
<evidence type="ECO:0000256" key="5">
    <source>
        <dbReference type="ARBA" id="ARBA00022982"/>
    </source>
</evidence>
<dbReference type="InterPro" id="IPR012675">
    <property type="entry name" value="Beta-grasp_dom_sf"/>
</dbReference>
<comment type="cofactor">
    <cofactor evidence="8">
        <name>[2Fe-2S] cluster</name>
        <dbReference type="ChEBI" id="CHEBI:190135"/>
    </cofactor>
</comment>
<dbReference type="SUPFAM" id="SSF54292">
    <property type="entry name" value="2Fe-2S ferredoxin-like"/>
    <property type="match status" value="1"/>
</dbReference>
<evidence type="ECO:0000256" key="1">
    <source>
        <dbReference type="ARBA" id="ARBA00007874"/>
    </source>
</evidence>
<protein>
    <recommendedName>
        <fullName evidence="9">2Fe-2S ferredoxin-type domain-containing protein</fullName>
    </recommendedName>
</protein>
<dbReference type="InterPro" id="IPR001041">
    <property type="entry name" value="2Fe-2S_ferredoxin-type"/>
</dbReference>
<dbReference type="GO" id="GO:0009507">
    <property type="term" value="C:chloroplast"/>
    <property type="evidence" value="ECO:0007669"/>
    <property type="project" value="TreeGrafter"/>
</dbReference>
<dbReference type="Gene3D" id="3.10.20.30">
    <property type="match status" value="1"/>
</dbReference>
<dbReference type="EMBL" id="HBDY01013408">
    <property type="protein sequence ID" value="CAD8246346.1"/>
    <property type="molecule type" value="Transcribed_RNA"/>
</dbReference>
<dbReference type="PANTHER" id="PTHR43112">
    <property type="entry name" value="FERREDOXIN"/>
    <property type="match status" value="1"/>
</dbReference>
<dbReference type="PROSITE" id="PS51085">
    <property type="entry name" value="2FE2S_FER_2"/>
    <property type="match status" value="1"/>
</dbReference>
<evidence type="ECO:0000256" key="3">
    <source>
        <dbReference type="ARBA" id="ARBA00022714"/>
    </source>
</evidence>
<dbReference type="CDD" id="cd00207">
    <property type="entry name" value="fer2"/>
    <property type="match status" value="1"/>
</dbReference>
<keyword evidence="3" id="KW-0001">2Fe-2S</keyword>
<keyword evidence="5" id="KW-0249">Electron transport</keyword>
<organism evidence="10">
    <name type="scientific">Micromonas pusilla</name>
    <name type="common">Picoplanktonic green alga</name>
    <name type="synonym">Chromulina pusilla</name>
    <dbReference type="NCBI Taxonomy" id="38833"/>
    <lineage>
        <taxon>Eukaryota</taxon>
        <taxon>Viridiplantae</taxon>
        <taxon>Chlorophyta</taxon>
        <taxon>Mamiellophyceae</taxon>
        <taxon>Mamiellales</taxon>
        <taxon>Mamiellaceae</taxon>
        <taxon>Micromonas</taxon>
    </lineage>
</organism>
<evidence type="ECO:0000256" key="2">
    <source>
        <dbReference type="ARBA" id="ARBA00022448"/>
    </source>
</evidence>
<dbReference type="InterPro" id="IPR036010">
    <property type="entry name" value="2Fe-2S_ferredoxin-like_sf"/>
</dbReference>
<dbReference type="GO" id="GO:0046872">
    <property type="term" value="F:metal ion binding"/>
    <property type="evidence" value="ECO:0007669"/>
    <property type="project" value="UniProtKB-KW"/>
</dbReference>
<accession>A0A7R9TVS9</accession>
<proteinExistence type="inferred from homology"/>
<evidence type="ECO:0000259" key="9">
    <source>
        <dbReference type="PROSITE" id="PS51085"/>
    </source>
</evidence>
<keyword evidence="2" id="KW-0813">Transport</keyword>
<keyword evidence="7" id="KW-0411">Iron-sulfur</keyword>
<evidence type="ECO:0000256" key="6">
    <source>
        <dbReference type="ARBA" id="ARBA00023004"/>
    </source>
</evidence>
<evidence type="ECO:0000256" key="4">
    <source>
        <dbReference type="ARBA" id="ARBA00022723"/>
    </source>
</evidence>
<keyword evidence="4" id="KW-0479">Metal-binding</keyword>
<dbReference type="GO" id="GO:0051537">
    <property type="term" value="F:2 iron, 2 sulfur cluster binding"/>
    <property type="evidence" value="ECO:0007669"/>
    <property type="project" value="UniProtKB-KW"/>
</dbReference>
<comment type="similarity">
    <text evidence="1">Belongs to the 2Fe2S plant-type ferredoxin family.</text>
</comment>